<dbReference type="PROSITE" id="PS50887">
    <property type="entry name" value="GGDEF"/>
    <property type="match status" value="1"/>
</dbReference>
<dbReference type="EC" id="2.7.7.65" evidence="1"/>
<dbReference type="GO" id="GO:0052621">
    <property type="term" value="F:diguanylate cyclase activity"/>
    <property type="evidence" value="ECO:0007669"/>
    <property type="project" value="UniProtKB-EC"/>
</dbReference>
<dbReference type="CDD" id="cd17538">
    <property type="entry name" value="REC_D1_PleD-like"/>
    <property type="match status" value="1"/>
</dbReference>
<dbReference type="Proteomes" id="UP000017819">
    <property type="component" value="Unassembled WGS sequence"/>
</dbReference>
<dbReference type="NCBIfam" id="NF007135">
    <property type="entry name" value="PRK09581.1"/>
    <property type="match status" value="1"/>
</dbReference>
<dbReference type="GO" id="GO:0000160">
    <property type="term" value="P:phosphorelay signal transduction system"/>
    <property type="evidence" value="ECO:0007669"/>
    <property type="project" value="InterPro"/>
</dbReference>
<evidence type="ECO:0000313" key="7">
    <source>
        <dbReference type="Proteomes" id="UP000017819"/>
    </source>
</evidence>
<dbReference type="STRING" id="631454.N177_3660"/>
<reference evidence="6 7" key="1">
    <citation type="journal article" date="2014" name="Genome Announc.">
        <title>Draft Genome Sequence of Lutibaculum baratangense Strain AMV1T, Isolated from a Mud Volcano in Andamans, India.</title>
        <authorList>
            <person name="Singh A."/>
            <person name="Sreenivas A."/>
            <person name="Sathyanarayana Reddy G."/>
            <person name="Pinnaka A.K."/>
            <person name="Shivaji S."/>
        </authorList>
    </citation>
    <scope>NUCLEOTIDE SEQUENCE [LARGE SCALE GENOMIC DNA]</scope>
    <source>
        <strain evidence="6 7">AMV1</strain>
    </source>
</reference>
<comment type="catalytic activity">
    <reaction evidence="2">
        <text>2 GTP = 3',3'-c-di-GMP + 2 diphosphate</text>
        <dbReference type="Rhea" id="RHEA:24898"/>
        <dbReference type="ChEBI" id="CHEBI:33019"/>
        <dbReference type="ChEBI" id="CHEBI:37565"/>
        <dbReference type="ChEBI" id="CHEBI:58805"/>
        <dbReference type="EC" id="2.7.7.65"/>
    </reaction>
</comment>
<dbReference type="PROSITE" id="PS50110">
    <property type="entry name" value="RESPONSE_REGULATORY"/>
    <property type="match status" value="2"/>
</dbReference>
<dbReference type="eggNOG" id="COG3706">
    <property type="taxonomic scope" value="Bacteria"/>
</dbReference>
<dbReference type="SUPFAM" id="SSF55073">
    <property type="entry name" value="Nucleotide cyclase"/>
    <property type="match status" value="1"/>
</dbReference>
<dbReference type="InterPro" id="IPR001789">
    <property type="entry name" value="Sig_transdc_resp-reg_receiver"/>
</dbReference>
<dbReference type="InterPro" id="IPR000160">
    <property type="entry name" value="GGDEF_dom"/>
</dbReference>
<keyword evidence="7" id="KW-1185">Reference proteome</keyword>
<dbReference type="InterPro" id="IPR011006">
    <property type="entry name" value="CheY-like_superfamily"/>
</dbReference>
<feature type="domain" description="GGDEF" evidence="5">
    <location>
        <begin position="322"/>
        <end position="455"/>
    </location>
</feature>
<dbReference type="SMART" id="SM00448">
    <property type="entry name" value="REC"/>
    <property type="match status" value="2"/>
</dbReference>
<dbReference type="GO" id="GO:0005886">
    <property type="term" value="C:plasma membrane"/>
    <property type="evidence" value="ECO:0007669"/>
    <property type="project" value="TreeGrafter"/>
</dbReference>
<dbReference type="SMART" id="SM00267">
    <property type="entry name" value="GGDEF"/>
    <property type="match status" value="1"/>
</dbReference>
<protein>
    <recommendedName>
        <fullName evidence="1">diguanylate cyclase</fullName>
        <ecNumber evidence="1">2.7.7.65</ecNumber>
    </recommendedName>
</protein>
<feature type="domain" description="Response regulatory" evidence="4">
    <location>
        <begin position="4"/>
        <end position="120"/>
    </location>
</feature>
<comment type="caution">
    <text evidence="3">Lacks conserved residue(s) required for the propagation of feature annotation.</text>
</comment>
<dbReference type="GO" id="GO:1902201">
    <property type="term" value="P:negative regulation of bacterial-type flagellum-dependent cell motility"/>
    <property type="evidence" value="ECO:0007669"/>
    <property type="project" value="TreeGrafter"/>
</dbReference>
<feature type="domain" description="Response regulatory" evidence="4">
    <location>
        <begin position="157"/>
        <end position="272"/>
    </location>
</feature>
<dbReference type="PANTHER" id="PTHR45138">
    <property type="entry name" value="REGULATORY COMPONENTS OF SENSORY TRANSDUCTION SYSTEM"/>
    <property type="match status" value="1"/>
</dbReference>
<dbReference type="Gene3D" id="3.30.70.270">
    <property type="match status" value="1"/>
</dbReference>
<dbReference type="AlphaFoldDB" id="V4QV11"/>
<dbReference type="EMBL" id="AWXZ01000039">
    <property type="protein sequence ID" value="ESR23592.1"/>
    <property type="molecule type" value="Genomic_DNA"/>
</dbReference>
<dbReference type="NCBIfam" id="TIGR00254">
    <property type="entry name" value="GGDEF"/>
    <property type="match status" value="1"/>
</dbReference>
<evidence type="ECO:0000313" key="6">
    <source>
        <dbReference type="EMBL" id="ESR23592.1"/>
    </source>
</evidence>
<organism evidence="6 7">
    <name type="scientific">Lutibaculum baratangense AMV1</name>
    <dbReference type="NCBI Taxonomy" id="631454"/>
    <lineage>
        <taxon>Bacteria</taxon>
        <taxon>Pseudomonadati</taxon>
        <taxon>Pseudomonadota</taxon>
        <taxon>Alphaproteobacteria</taxon>
        <taxon>Hyphomicrobiales</taxon>
        <taxon>Tepidamorphaceae</taxon>
        <taxon>Lutibaculum</taxon>
    </lineage>
</organism>
<dbReference type="InterPro" id="IPR043128">
    <property type="entry name" value="Rev_trsase/Diguanyl_cyclase"/>
</dbReference>
<gene>
    <name evidence="6" type="ORF">N177_3660</name>
</gene>
<dbReference type="CDD" id="cd01949">
    <property type="entry name" value="GGDEF"/>
    <property type="match status" value="1"/>
</dbReference>
<proteinExistence type="predicted"/>
<dbReference type="PATRIC" id="fig|631454.5.peg.3621"/>
<keyword evidence="3" id="KW-0597">Phosphoprotein</keyword>
<feature type="modified residue" description="4-aspartylphosphate" evidence="3">
    <location>
        <position position="53"/>
    </location>
</feature>
<evidence type="ECO:0000256" key="1">
    <source>
        <dbReference type="ARBA" id="ARBA00012528"/>
    </source>
</evidence>
<dbReference type="Pfam" id="PF00072">
    <property type="entry name" value="Response_reg"/>
    <property type="match status" value="2"/>
</dbReference>
<dbReference type="InterPro" id="IPR029787">
    <property type="entry name" value="Nucleotide_cyclase"/>
</dbReference>
<dbReference type="eggNOG" id="COG0745">
    <property type="taxonomic scope" value="Bacteria"/>
</dbReference>
<dbReference type="FunFam" id="3.40.50.2300:FF:000574">
    <property type="entry name" value="Response regulator PleD"/>
    <property type="match status" value="1"/>
</dbReference>
<dbReference type="PANTHER" id="PTHR45138:SF9">
    <property type="entry name" value="DIGUANYLATE CYCLASE DGCM-RELATED"/>
    <property type="match status" value="1"/>
</dbReference>
<dbReference type="SUPFAM" id="SSF52172">
    <property type="entry name" value="CheY-like"/>
    <property type="match status" value="2"/>
</dbReference>
<sequence>MTARVLVVDDIPANVRLLEARLSAEYFEVVTAFNGPDALEIIERGECDIVLLDIMMPGMDGFEVCRRIKENPATFHIPVVIVTALDAQEDRVRGLEAGADDFLTKPVNDIALLARVKSLVRLKFLTDELRMRATTSRGMGMDEQAVMPLAVHSDGARVLLVDGRRNSSERILAALEPRHHVEVEADPREALFRIADGGFDVALISLDFDDFDGLRLCSQIRSLERTRNIPILMISSPDDDARLMRGLDLGVNDYITRPIDYNELVARVATQVRRKRFADRLRDNVQMTVAMALTDPLTGLHNRRYMESHLATLIGQAKDRGRSLSVLVLDIDYFKAVNDEYGHDVGDEVLREFSMRLRKAIRGIDLCCRLGGEEFVVVMPETELPQALLVGERIRQRIGTQPFLVGGRKLEITVSVGVAALERSSEDGASILKRADQAVYSAKRHGRNRVVSEAA</sequence>
<dbReference type="Gene3D" id="3.40.50.2300">
    <property type="match status" value="2"/>
</dbReference>
<evidence type="ECO:0000259" key="4">
    <source>
        <dbReference type="PROSITE" id="PS50110"/>
    </source>
</evidence>
<dbReference type="Pfam" id="PF00990">
    <property type="entry name" value="GGDEF"/>
    <property type="match status" value="1"/>
</dbReference>
<evidence type="ECO:0000256" key="3">
    <source>
        <dbReference type="PROSITE-ProRule" id="PRU00169"/>
    </source>
</evidence>
<evidence type="ECO:0000256" key="2">
    <source>
        <dbReference type="ARBA" id="ARBA00034247"/>
    </source>
</evidence>
<accession>V4QV11</accession>
<evidence type="ECO:0000259" key="5">
    <source>
        <dbReference type="PROSITE" id="PS50887"/>
    </source>
</evidence>
<name>V4QV11_9HYPH</name>
<dbReference type="GO" id="GO:0043709">
    <property type="term" value="P:cell adhesion involved in single-species biofilm formation"/>
    <property type="evidence" value="ECO:0007669"/>
    <property type="project" value="TreeGrafter"/>
</dbReference>
<comment type="caution">
    <text evidence="6">The sequence shown here is derived from an EMBL/GenBank/DDBJ whole genome shotgun (WGS) entry which is preliminary data.</text>
</comment>
<dbReference type="FunFam" id="3.30.70.270:FF:000001">
    <property type="entry name" value="Diguanylate cyclase domain protein"/>
    <property type="match status" value="1"/>
</dbReference>
<dbReference type="InterPro" id="IPR050469">
    <property type="entry name" value="Diguanylate_Cyclase"/>
</dbReference>
<dbReference type="RefSeq" id="WP_023433778.1">
    <property type="nucleotide sequence ID" value="NZ_AWXZ01000039.1"/>
</dbReference>
<dbReference type="OrthoDB" id="9812260at2"/>